<evidence type="ECO:0000256" key="1">
    <source>
        <dbReference type="SAM" id="MobiDB-lite"/>
    </source>
</evidence>
<dbReference type="EMBL" id="JACHEK010000012">
    <property type="protein sequence ID" value="MBB6147150.1"/>
    <property type="molecule type" value="Genomic_DNA"/>
</dbReference>
<evidence type="ECO:0000313" key="2">
    <source>
        <dbReference type="EMBL" id="MBB6147150.1"/>
    </source>
</evidence>
<dbReference type="Proteomes" id="UP000538666">
    <property type="component" value="Unassembled WGS sequence"/>
</dbReference>
<organism evidence="2 3">
    <name type="scientific">Silvibacterium bohemicum</name>
    <dbReference type="NCBI Taxonomy" id="1577686"/>
    <lineage>
        <taxon>Bacteria</taxon>
        <taxon>Pseudomonadati</taxon>
        <taxon>Acidobacteriota</taxon>
        <taxon>Terriglobia</taxon>
        <taxon>Terriglobales</taxon>
        <taxon>Acidobacteriaceae</taxon>
        <taxon>Silvibacterium</taxon>
    </lineage>
</organism>
<comment type="caution">
    <text evidence="2">The sequence shown here is derived from an EMBL/GenBank/DDBJ whole genome shotgun (WGS) entry which is preliminary data.</text>
</comment>
<sequence>MKSIKKTIDIQSLKGIIPRPKKPISIEDMNEAVAECGANSGGLENLNNPARQEENRTVSKRHTKNKPGRSKR</sequence>
<dbReference type="OrthoDB" id="9811597at2"/>
<protein>
    <submittedName>
        <fullName evidence="2">Uncharacterized protein</fullName>
    </submittedName>
</protein>
<dbReference type="AlphaFoldDB" id="A0A841K179"/>
<reference evidence="2 3" key="1">
    <citation type="submission" date="2020-08" db="EMBL/GenBank/DDBJ databases">
        <title>Genomic Encyclopedia of Type Strains, Phase IV (KMG-IV): sequencing the most valuable type-strain genomes for metagenomic binning, comparative biology and taxonomic classification.</title>
        <authorList>
            <person name="Goeker M."/>
        </authorList>
    </citation>
    <scope>NUCLEOTIDE SEQUENCE [LARGE SCALE GENOMIC DNA]</scope>
    <source>
        <strain evidence="2 3">DSM 103733</strain>
    </source>
</reference>
<evidence type="ECO:0000313" key="3">
    <source>
        <dbReference type="Proteomes" id="UP000538666"/>
    </source>
</evidence>
<feature type="region of interest" description="Disordered" evidence="1">
    <location>
        <begin position="38"/>
        <end position="72"/>
    </location>
</feature>
<name>A0A841K179_9BACT</name>
<accession>A0A841K179</accession>
<feature type="compositionally biased region" description="Basic residues" evidence="1">
    <location>
        <begin position="58"/>
        <end position="72"/>
    </location>
</feature>
<gene>
    <name evidence="2" type="ORF">HNQ77_005135</name>
</gene>
<proteinExistence type="predicted"/>
<keyword evidence="3" id="KW-1185">Reference proteome</keyword>